<reference evidence="11 12" key="1">
    <citation type="journal article" date="2016" name="Nat. Commun.">
        <title>Thousands of microbial genomes shed light on interconnected biogeochemical processes in an aquifer system.</title>
        <authorList>
            <person name="Anantharaman K."/>
            <person name="Brown C.T."/>
            <person name="Hug L.A."/>
            <person name="Sharon I."/>
            <person name="Castelle C.J."/>
            <person name="Probst A.J."/>
            <person name="Thomas B.C."/>
            <person name="Singh A."/>
            <person name="Wilkins M.J."/>
            <person name="Karaoz U."/>
            <person name="Brodie E.L."/>
            <person name="Williams K.H."/>
            <person name="Hubbard S.S."/>
            <person name="Banfield J.F."/>
        </authorList>
    </citation>
    <scope>NUCLEOTIDE SEQUENCE [LARGE SCALE GENOMIC DNA]</scope>
</reference>
<protein>
    <recommendedName>
        <fullName evidence="2">Proline--tRNA ligase</fullName>
        <ecNumber evidence="1">6.1.1.15</ecNumber>
    </recommendedName>
    <alternativeName>
        <fullName evidence="8">Prolyl-tRNA synthetase</fullName>
    </alternativeName>
</protein>
<dbReference type="GO" id="GO:0006433">
    <property type="term" value="P:prolyl-tRNA aminoacylation"/>
    <property type="evidence" value="ECO:0007669"/>
    <property type="project" value="InterPro"/>
</dbReference>
<dbReference type="AlphaFoldDB" id="A0A1F5NE89"/>
<evidence type="ECO:0000256" key="9">
    <source>
        <dbReference type="ARBA" id="ARBA00047671"/>
    </source>
</evidence>
<sequence length="409" mass="46622">MKFSEFFVKTLREPPKDEESVNARLLEQAGFVRKAAAGVYSFLPLGWRVLSKIENIVREEMDKIGAELLMPALHPKENWIKTERWNALDVLFKVKSQHGHEYALGPTHEEIVVPLMRSAINSYRDLPLAVYQIQTKFRDEPRAKGGLLRGREFRMKDLYSFHQNENDLENYYTNCAIPAYKKIFKRLGLNAIVTEASGGTFSKFSHEFQVEIENGEDTVYVCAKCGLAKNKEIFEEGIGCTVCGKTTWRETTASEVGNIFKLKTKFSDSFHLTYRDNEGKELPVVMGCYGIGTSRLMGVLVEKFHDDKGITWQEAVAPFKAHLISLYESREADEIYEEIGKDLVLYDNRSLVKTTAGEKFMDADLIGIPLRIVVSADTISKGKIEIKRRGEDEAELISKEELFKMLKSK</sequence>
<dbReference type="InterPro" id="IPR045864">
    <property type="entry name" value="aa-tRNA-synth_II/BPL/LPL"/>
</dbReference>
<dbReference type="SUPFAM" id="SSF52954">
    <property type="entry name" value="Class II aaRS ABD-related"/>
    <property type="match status" value="1"/>
</dbReference>
<organism evidence="11 12">
    <name type="scientific">Candidatus Doudnabacteria bacterium RIFCSPHIGHO2_01_52_17</name>
    <dbReference type="NCBI Taxonomy" id="1817820"/>
    <lineage>
        <taxon>Bacteria</taxon>
        <taxon>Candidatus Doudnaibacteriota</taxon>
    </lineage>
</organism>
<evidence type="ECO:0000313" key="12">
    <source>
        <dbReference type="Proteomes" id="UP000176547"/>
    </source>
</evidence>
<dbReference type="PROSITE" id="PS50862">
    <property type="entry name" value="AA_TRNA_LIGASE_II"/>
    <property type="match status" value="1"/>
</dbReference>
<dbReference type="EMBL" id="MFEG01000020">
    <property type="protein sequence ID" value="OGE75997.1"/>
    <property type="molecule type" value="Genomic_DNA"/>
</dbReference>
<dbReference type="InterPro" id="IPR006195">
    <property type="entry name" value="aa-tRNA-synth_II"/>
</dbReference>
<dbReference type="SUPFAM" id="SSF55681">
    <property type="entry name" value="Class II aaRS and biotin synthetases"/>
    <property type="match status" value="1"/>
</dbReference>
<keyword evidence="5" id="KW-0067">ATP-binding</keyword>
<evidence type="ECO:0000313" key="11">
    <source>
        <dbReference type="EMBL" id="OGE75997.1"/>
    </source>
</evidence>
<evidence type="ECO:0000256" key="8">
    <source>
        <dbReference type="ARBA" id="ARBA00029731"/>
    </source>
</evidence>
<keyword evidence="4" id="KW-0547">Nucleotide-binding</keyword>
<dbReference type="Proteomes" id="UP000176547">
    <property type="component" value="Unassembled WGS sequence"/>
</dbReference>
<dbReference type="GO" id="GO:0004827">
    <property type="term" value="F:proline-tRNA ligase activity"/>
    <property type="evidence" value="ECO:0007669"/>
    <property type="project" value="UniProtKB-EC"/>
</dbReference>
<keyword evidence="3" id="KW-0436">Ligase</keyword>
<gene>
    <name evidence="11" type="ORF">A3K06_00550</name>
</gene>
<dbReference type="InterPro" id="IPR002316">
    <property type="entry name" value="Pro-tRNA-ligase_IIa"/>
</dbReference>
<evidence type="ECO:0000256" key="7">
    <source>
        <dbReference type="ARBA" id="ARBA00023146"/>
    </source>
</evidence>
<evidence type="ECO:0000259" key="10">
    <source>
        <dbReference type="PROSITE" id="PS50862"/>
    </source>
</evidence>
<dbReference type="Gene3D" id="3.40.50.800">
    <property type="entry name" value="Anticodon-binding domain"/>
    <property type="match status" value="1"/>
</dbReference>
<evidence type="ECO:0000256" key="5">
    <source>
        <dbReference type="ARBA" id="ARBA00022840"/>
    </source>
</evidence>
<dbReference type="Gene3D" id="3.30.930.10">
    <property type="entry name" value="Bira Bifunctional Protein, Domain 2"/>
    <property type="match status" value="1"/>
</dbReference>
<dbReference type="PANTHER" id="PTHR42753">
    <property type="entry name" value="MITOCHONDRIAL RIBOSOME PROTEIN L39/PROLYL-TRNA LIGASE FAMILY MEMBER"/>
    <property type="match status" value="1"/>
</dbReference>
<dbReference type="InterPro" id="IPR036621">
    <property type="entry name" value="Anticodon-bd_dom_sf"/>
</dbReference>
<keyword evidence="7" id="KW-0030">Aminoacyl-tRNA synthetase</keyword>
<dbReference type="PRINTS" id="PR01046">
    <property type="entry name" value="TRNASYNTHPRO"/>
</dbReference>
<accession>A0A1F5NE89</accession>
<proteinExistence type="predicted"/>
<keyword evidence="6" id="KW-0648">Protein biosynthesis</keyword>
<dbReference type="GO" id="GO:0005524">
    <property type="term" value="F:ATP binding"/>
    <property type="evidence" value="ECO:0007669"/>
    <property type="project" value="UniProtKB-KW"/>
</dbReference>
<name>A0A1F5NE89_9BACT</name>
<dbReference type="InterPro" id="IPR002314">
    <property type="entry name" value="aa-tRNA-synt_IIb"/>
</dbReference>
<comment type="caution">
    <text evidence="11">The sequence shown here is derived from an EMBL/GenBank/DDBJ whole genome shotgun (WGS) entry which is preliminary data.</text>
</comment>
<evidence type="ECO:0000256" key="2">
    <source>
        <dbReference type="ARBA" id="ARBA00019110"/>
    </source>
</evidence>
<dbReference type="GO" id="GO:0005829">
    <property type="term" value="C:cytosol"/>
    <property type="evidence" value="ECO:0007669"/>
    <property type="project" value="TreeGrafter"/>
</dbReference>
<dbReference type="InterPro" id="IPR004154">
    <property type="entry name" value="Anticodon-bd"/>
</dbReference>
<dbReference type="Pfam" id="PF00587">
    <property type="entry name" value="tRNA-synt_2b"/>
    <property type="match status" value="1"/>
</dbReference>
<evidence type="ECO:0000256" key="3">
    <source>
        <dbReference type="ARBA" id="ARBA00022598"/>
    </source>
</evidence>
<evidence type="ECO:0000256" key="1">
    <source>
        <dbReference type="ARBA" id="ARBA00012831"/>
    </source>
</evidence>
<dbReference type="Pfam" id="PF03129">
    <property type="entry name" value="HGTP_anticodon"/>
    <property type="match status" value="1"/>
</dbReference>
<dbReference type="PANTHER" id="PTHR42753:SF2">
    <property type="entry name" value="PROLINE--TRNA LIGASE"/>
    <property type="match status" value="1"/>
</dbReference>
<dbReference type="InterPro" id="IPR050062">
    <property type="entry name" value="Pro-tRNA_synthetase"/>
</dbReference>
<evidence type="ECO:0000256" key="6">
    <source>
        <dbReference type="ARBA" id="ARBA00022917"/>
    </source>
</evidence>
<comment type="catalytic activity">
    <reaction evidence="9">
        <text>tRNA(Pro) + L-proline + ATP = L-prolyl-tRNA(Pro) + AMP + diphosphate</text>
        <dbReference type="Rhea" id="RHEA:14305"/>
        <dbReference type="Rhea" id="RHEA-COMP:9700"/>
        <dbReference type="Rhea" id="RHEA-COMP:9702"/>
        <dbReference type="ChEBI" id="CHEBI:30616"/>
        <dbReference type="ChEBI" id="CHEBI:33019"/>
        <dbReference type="ChEBI" id="CHEBI:60039"/>
        <dbReference type="ChEBI" id="CHEBI:78442"/>
        <dbReference type="ChEBI" id="CHEBI:78532"/>
        <dbReference type="ChEBI" id="CHEBI:456215"/>
        <dbReference type="EC" id="6.1.1.15"/>
    </reaction>
</comment>
<feature type="domain" description="Aminoacyl-transfer RNA synthetases class-II family profile" evidence="10">
    <location>
        <begin position="33"/>
        <end position="318"/>
    </location>
</feature>
<evidence type="ECO:0000256" key="4">
    <source>
        <dbReference type="ARBA" id="ARBA00022741"/>
    </source>
</evidence>
<dbReference type="EC" id="6.1.1.15" evidence="1"/>